<dbReference type="InterPro" id="IPR055414">
    <property type="entry name" value="LRR_R13L4/SHOC2-like"/>
</dbReference>
<dbReference type="InterPro" id="IPR042197">
    <property type="entry name" value="Apaf_helical"/>
</dbReference>
<dbReference type="PANTHER" id="PTHR11017">
    <property type="entry name" value="LEUCINE-RICH REPEAT-CONTAINING PROTEIN"/>
    <property type="match status" value="1"/>
</dbReference>
<dbReference type="Pfam" id="PF23598">
    <property type="entry name" value="LRR_14"/>
    <property type="match status" value="2"/>
</dbReference>
<name>A0AAW1YQ34_RUBAR</name>
<dbReference type="EMBL" id="JBEDUW010000001">
    <property type="protein sequence ID" value="KAK9950810.1"/>
    <property type="molecule type" value="Genomic_DNA"/>
</dbReference>
<feature type="domain" description="NB-ARC" evidence="5">
    <location>
        <begin position="135"/>
        <end position="299"/>
    </location>
</feature>
<comment type="caution">
    <text evidence="8">The sequence shown here is derived from an EMBL/GenBank/DDBJ whole genome shotgun (WGS) entry which is preliminary data.</text>
</comment>
<dbReference type="Pfam" id="PF00931">
    <property type="entry name" value="NB-ARC"/>
    <property type="match status" value="1"/>
</dbReference>
<evidence type="ECO:0000256" key="3">
    <source>
        <dbReference type="ARBA" id="ARBA00022821"/>
    </source>
</evidence>
<dbReference type="Gene3D" id="1.10.8.430">
    <property type="entry name" value="Helical domain of apoptotic protease-activating factors"/>
    <property type="match status" value="1"/>
</dbReference>
<dbReference type="InterPro" id="IPR058192">
    <property type="entry name" value="WHD_ROQ1-like"/>
</dbReference>
<feature type="domain" description="Disease resistance R13L4/SHOC-2-like LRR" evidence="7">
    <location>
        <begin position="683"/>
        <end position="791"/>
    </location>
</feature>
<evidence type="ECO:0000259" key="5">
    <source>
        <dbReference type="Pfam" id="PF00931"/>
    </source>
</evidence>
<feature type="region of interest" description="Disordered" evidence="4">
    <location>
        <begin position="1"/>
        <end position="22"/>
    </location>
</feature>
<keyword evidence="1" id="KW-0433">Leucine-rich repeat</keyword>
<evidence type="ECO:0000256" key="1">
    <source>
        <dbReference type="ARBA" id="ARBA00022614"/>
    </source>
</evidence>
<evidence type="ECO:0000259" key="6">
    <source>
        <dbReference type="Pfam" id="PF23282"/>
    </source>
</evidence>
<reference evidence="8 9" key="1">
    <citation type="journal article" date="2023" name="G3 (Bethesda)">
        <title>A chromosome-length genome assembly and annotation of blackberry (Rubus argutus, cv. 'Hillquist').</title>
        <authorList>
            <person name="Bruna T."/>
            <person name="Aryal R."/>
            <person name="Dudchenko O."/>
            <person name="Sargent D.J."/>
            <person name="Mead D."/>
            <person name="Buti M."/>
            <person name="Cavallini A."/>
            <person name="Hytonen T."/>
            <person name="Andres J."/>
            <person name="Pham M."/>
            <person name="Weisz D."/>
            <person name="Mascagni F."/>
            <person name="Usai G."/>
            <person name="Natali L."/>
            <person name="Bassil N."/>
            <person name="Fernandez G.E."/>
            <person name="Lomsadze A."/>
            <person name="Armour M."/>
            <person name="Olukolu B."/>
            <person name="Poorten T."/>
            <person name="Britton C."/>
            <person name="Davik J."/>
            <person name="Ashrafi H."/>
            <person name="Aiden E.L."/>
            <person name="Borodovsky M."/>
            <person name="Worthington M."/>
        </authorList>
    </citation>
    <scope>NUCLEOTIDE SEQUENCE [LARGE SCALE GENOMIC DNA]</scope>
    <source>
        <strain evidence="8">PI 553951</strain>
    </source>
</reference>
<dbReference type="SUPFAM" id="SSF52540">
    <property type="entry name" value="P-loop containing nucleoside triphosphate hydrolases"/>
    <property type="match status" value="1"/>
</dbReference>
<feature type="compositionally biased region" description="Basic residues" evidence="4">
    <location>
        <begin position="1687"/>
        <end position="1698"/>
    </location>
</feature>
<dbReference type="InterPro" id="IPR003591">
    <property type="entry name" value="Leu-rich_rpt_typical-subtyp"/>
</dbReference>
<evidence type="ECO:0000256" key="4">
    <source>
        <dbReference type="SAM" id="MobiDB-lite"/>
    </source>
</evidence>
<feature type="region of interest" description="Disordered" evidence="4">
    <location>
        <begin position="1459"/>
        <end position="1480"/>
    </location>
</feature>
<dbReference type="Proteomes" id="UP001457282">
    <property type="component" value="Unassembled WGS sequence"/>
</dbReference>
<dbReference type="Pfam" id="PF00560">
    <property type="entry name" value="LRR_1"/>
    <property type="match status" value="2"/>
</dbReference>
<dbReference type="SUPFAM" id="SSF52058">
    <property type="entry name" value="L domain-like"/>
    <property type="match status" value="1"/>
</dbReference>
<evidence type="ECO:0008006" key="10">
    <source>
        <dbReference type="Google" id="ProtNLM"/>
    </source>
</evidence>
<keyword evidence="2" id="KW-0677">Repeat</keyword>
<feature type="region of interest" description="Disordered" evidence="4">
    <location>
        <begin position="1686"/>
        <end position="1705"/>
    </location>
</feature>
<feature type="compositionally biased region" description="Polar residues" evidence="4">
    <location>
        <begin position="1459"/>
        <end position="1473"/>
    </location>
</feature>
<sequence length="2171" mass="246824">MKKFQQPIPPRPKQYLRVPVDMDVPSSSSSAFNFEEEDEEILADAPNSHTVPSPSNWEHDVFLSFRGQESIPFESNCRVVTILPISHCTLGESEIIQAIAKRISNRLNNTLSNPDIDLIGMDARIGKMESYLDLRSDDVLTIGIWGMGGIGKTTLAKEVFKKFRSQFDTSGFVSNVRLHSEEKALVELQKLLCGSFFGDSNISVDTVGRGIRLLKKVLHKKKVLIVLDDVDALKQLKNLAPGKQDEENSWGPGSRLIITTRDRRTLTECGVLKEKIYEVEKLSDVEAFQLMSQKAFKENYPPDKFVELLESFVRYASGLPLAHTVLGSYLSGRNINEWSEALDRLDEDPDKDIFSVLQISFDGLKDLDKKIFLDIACFFNGEDHVHVKGILKSCGFSPEIGITDLINKSLIKIERKKLWMHDLLQQLGWHIVRRESPFPGNRSRLWLNDNANKNEGSRSWRFEDARDVLTENTGTPAIEGLFLSLPEKDGMQLDNDPFLTMRNLRLLKICNVNFLNVNFTYLSKKLRFLEWHECPLEILSSCFEPDQLVEFKMPNSRIKLLWNEKLSLKMLILMDLSDCQYLTKTLDFSKVPKLERLILKGCKELSEVHPTIGDLQHLVLLNLKGCESLESLPQSISMRSLRTCILSGCSKLKQFPEILGNMDTLSQLYLDGTAIRELPVSIQHLRGLILLNLSGCKNLLNLPSVLCSSLTSLKFLNLSLCSSVEKLPENIGSLKHLEELDACDTPIRKVPESISCLKNLKLLCFHGCSKSTGLQLPNSFSGLSSLTTLNLGGCNLADGAIPDDIGYLFSLQSLDLSGNNFLSIPESISQLSELKEISLRGCGKLQLLPKNPPEFVENVDVRGCRMLTTSHGWKRLAFCKGLNIVNCRKPEEVEMFHDLHKFPLKNLKKLDLFNCKHLTKIPNLKEVPNLKELKLEGCKMLSEIHPTVWGLQHLVLFNLKGCINLESLPRSIGLRSLKVFILSGCSKLRVFPEMKEEMKNLLELHLDGTALRNLPTSIHHLEGLSLLNLSGCKNFFTVPNLLSLQSLNLSGCSLISKLPVNLASMEHLEELDASDTAIREVPQSISHLDKLKVLSFSGCKGLQLPKGFSDLRSLRSLNVRRCGVAEELVRDSICRLFSLQILDLSENNYESIPNEIGLLSSLQRLYLSENNFVSLPESISQLSKLRELELLRCNKLQSLPKVLFNLKLVDARDCPKLKKYADTLTIWGSGIGFCFIQCGQSDQDDDRTSHVPLPEDSIELLFPKYIKDRIYGHKPFEIRIPHSTRIPNLCHHWTSGPCVEIQLSDSNSAWMGFALFVVFEILQKDDFDQSWELEETICNFYTHAGHENSLVFQNFIDFRIGSSYMLCCYEPRGGQFGGLLDNASALFGASVTTKRPDLKVKGCAIHPISQQDAAKFVQKLTNQTLAQHLDSNFWRHCEEILDEITTSDHLMELGSTSTVNQDSWSKSNSNTQPRGELSKLYEGSNGREKSFYFCFPAPVISIPPWNHHAGDVTLCYITENLLDDQTWLGLELYVVFTRRTSVSSEGDTRFIFHVDLCSHDHESLAMHGSLKIYSCLGTSHQLVVLHVPRIHFRQQLNQCQGISALFRTINPEMEILVCGSRLVFEQDLEDLIHSLIAVVGTLDLEEHVDQRNAVEGEMPINCHSWFQRSTTAQVQGKVLYMRTAPKKEKRKKNKRKGQKVLAERAPPSSIRKLRNYRCYLQQKQGFAESDLTSLLQSVILFHSKGGRFLENRDSKQEYVAEEDATSWLACDHHVRIMAETLFYGSYTSQQWKRCLQLLLQYSKAATLSLGGHTISVLKSFNPSSTYNICFSDDTSLLGSTLRWRTSSDKHRVGMKLPPKLCDDDNWRGLVVCVVFGDSNYRRLTSSSLGVKLVCHLRSNDYCLNPVPTCSITADKFYKPTWLTYIPRSLLTEFNVISDVEARIYINRPGLKVHRCDIGLLYEQEEEEFQKFITDCWTSFFDKLPLIRPLLDADDDQRRRTTPMLEPHIKGFDRDLIYNATLPSNKIPEWFGELGEFHERSIIEFQLPSSPSLSSDQDWIGLALFATFPLAWMRKFSFTCSLHTKKNGFYNDYHKYEATNRRLMLMKQNGLLIWLSYIPRQWFLHQLNGESVLFASFLADGRLHNMAGHRFVYEHNVEEFKQLCINYNSVRA</sequence>
<dbReference type="SUPFAM" id="SSF52047">
    <property type="entry name" value="RNI-like"/>
    <property type="match status" value="1"/>
</dbReference>
<evidence type="ECO:0000313" key="8">
    <source>
        <dbReference type="EMBL" id="KAK9950810.1"/>
    </source>
</evidence>
<dbReference type="GO" id="GO:0043531">
    <property type="term" value="F:ADP binding"/>
    <property type="evidence" value="ECO:0007669"/>
    <property type="project" value="InterPro"/>
</dbReference>
<evidence type="ECO:0000313" key="9">
    <source>
        <dbReference type="Proteomes" id="UP001457282"/>
    </source>
</evidence>
<feature type="domain" description="Disease resistance protein Roq1-like winged-helix" evidence="6">
    <location>
        <begin position="368"/>
        <end position="436"/>
    </location>
</feature>
<evidence type="ECO:0000256" key="2">
    <source>
        <dbReference type="ARBA" id="ARBA00022737"/>
    </source>
</evidence>
<dbReference type="Pfam" id="PF23282">
    <property type="entry name" value="WHD_ROQ1"/>
    <property type="match status" value="1"/>
</dbReference>
<dbReference type="PANTHER" id="PTHR11017:SF559">
    <property type="entry name" value="DISEASE RESISTANCE PROTEIN CHL1"/>
    <property type="match status" value="1"/>
</dbReference>
<dbReference type="PROSITE" id="PS51450">
    <property type="entry name" value="LRR"/>
    <property type="match status" value="3"/>
</dbReference>
<dbReference type="InterPro" id="IPR027417">
    <property type="entry name" value="P-loop_NTPase"/>
</dbReference>
<dbReference type="InterPro" id="IPR044974">
    <property type="entry name" value="Disease_R_plants"/>
</dbReference>
<dbReference type="SMART" id="SM00369">
    <property type="entry name" value="LRR_TYP"/>
    <property type="match status" value="9"/>
</dbReference>
<gene>
    <name evidence="8" type="ORF">M0R45_006278</name>
</gene>
<keyword evidence="9" id="KW-1185">Reference proteome</keyword>
<dbReference type="InterPro" id="IPR032675">
    <property type="entry name" value="LRR_dom_sf"/>
</dbReference>
<dbReference type="Gene3D" id="3.40.50.300">
    <property type="entry name" value="P-loop containing nucleotide triphosphate hydrolases"/>
    <property type="match status" value="1"/>
</dbReference>
<dbReference type="PRINTS" id="PR00364">
    <property type="entry name" value="DISEASERSIST"/>
</dbReference>
<protein>
    <recommendedName>
        <fullName evidence="10">TMV resistance protein N</fullName>
    </recommendedName>
</protein>
<dbReference type="GO" id="GO:0006952">
    <property type="term" value="P:defense response"/>
    <property type="evidence" value="ECO:0007669"/>
    <property type="project" value="UniProtKB-KW"/>
</dbReference>
<dbReference type="GO" id="GO:0051707">
    <property type="term" value="P:response to other organism"/>
    <property type="evidence" value="ECO:0007669"/>
    <property type="project" value="UniProtKB-ARBA"/>
</dbReference>
<keyword evidence="3" id="KW-0611">Plant defense</keyword>
<dbReference type="Gene3D" id="3.80.10.10">
    <property type="entry name" value="Ribonuclease Inhibitor"/>
    <property type="match status" value="4"/>
</dbReference>
<dbReference type="InterPro" id="IPR002182">
    <property type="entry name" value="NB-ARC"/>
</dbReference>
<dbReference type="InterPro" id="IPR001611">
    <property type="entry name" value="Leu-rich_rpt"/>
</dbReference>
<accession>A0AAW1YQ34</accession>
<proteinExistence type="predicted"/>
<feature type="domain" description="Disease resistance R13L4/SHOC-2-like LRR" evidence="7">
    <location>
        <begin position="1113"/>
        <end position="1207"/>
    </location>
</feature>
<evidence type="ECO:0000259" key="7">
    <source>
        <dbReference type="Pfam" id="PF23598"/>
    </source>
</evidence>
<organism evidence="8 9">
    <name type="scientific">Rubus argutus</name>
    <name type="common">Southern blackberry</name>
    <dbReference type="NCBI Taxonomy" id="59490"/>
    <lineage>
        <taxon>Eukaryota</taxon>
        <taxon>Viridiplantae</taxon>
        <taxon>Streptophyta</taxon>
        <taxon>Embryophyta</taxon>
        <taxon>Tracheophyta</taxon>
        <taxon>Spermatophyta</taxon>
        <taxon>Magnoliopsida</taxon>
        <taxon>eudicotyledons</taxon>
        <taxon>Gunneridae</taxon>
        <taxon>Pentapetalae</taxon>
        <taxon>rosids</taxon>
        <taxon>fabids</taxon>
        <taxon>Rosales</taxon>
        <taxon>Rosaceae</taxon>
        <taxon>Rosoideae</taxon>
        <taxon>Rosoideae incertae sedis</taxon>
        <taxon>Rubus</taxon>
    </lineage>
</organism>